<feature type="transmembrane region" description="Helical" evidence="1">
    <location>
        <begin position="390"/>
        <end position="409"/>
    </location>
</feature>
<dbReference type="AlphaFoldDB" id="A0AAJ1VHI3"/>
<evidence type="ECO:0000313" key="2">
    <source>
        <dbReference type="EMBL" id="MDN3619407.1"/>
    </source>
</evidence>
<gene>
    <name evidence="2" type="ORF">QWY81_08080</name>
</gene>
<dbReference type="PANTHER" id="PTHR32063">
    <property type="match status" value="1"/>
</dbReference>
<proteinExistence type="predicted"/>
<comment type="caution">
    <text evidence="2">The sequence shown here is derived from an EMBL/GenBank/DDBJ whole genome shotgun (WGS) entry which is preliminary data.</text>
</comment>
<evidence type="ECO:0000313" key="3">
    <source>
        <dbReference type="Proteomes" id="UP001228636"/>
    </source>
</evidence>
<dbReference type="EMBL" id="JAUFQH010000005">
    <property type="protein sequence ID" value="MDN3619407.1"/>
    <property type="molecule type" value="Genomic_DNA"/>
</dbReference>
<dbReference type="PRINTS" id="PR00702">
    <property type="entry name" value="ACRIFLAVINRP"/>
</dbReference>
<dbReference type="GO" id="GO:0005886">
    <property type="term" value="C:plasma membrane"/>
    <property type="evidence" value="ECO:0007669"/>
    <property type="project" value="TreeGrafter"/>
</dbReference>
<accession>A0AAJ1VHI3</accession>
<feature type="transmembrane region" description="Helical" evidence="1">
    <location>
        <begin position="1079"/>
        <end position="1098"/>
    </location>
</feature>
<dbReference type="GO" id="GO:0042910">
    <property type="term" value="F:xenobiotic transmembrane transporter activity"/>
    <property type="evidence" value="ECO:0007669"/>
    <property type="project" value="TreeGrafter"/>
</dbReference>
<dbReference type="SUPFAM" id="SSF82714">
    <property type="entry name" value="Multidrug efflux transporter AcrB TolC docking domain, DN and DC subdomains"/>
    <property type="match status" value="2"/>
</dbReference>
<sequence length="1275" mass="141107">MLNKSIKFLIENKLVAVLLLVLFVGWGTVNAPFNWNTGFLPSDPVAVDAIPDIGENQQIVFTKWDGRSPQDIEDQITYPLTTSLLGIPGVKTIRSSSMFGFSSIYIIFEEDIEFYWSRSRILEKLNSLPSGLLPEGVNPALGPDATGLGQIYWYTLEGRDKDGNVTGGWDLQELRSIQDYYVKYALSSASGVSEVASIGGYVQEYQVDVNPELMRQYNIGLSEVVKAVKSSNQDIGAQTLEINQAEYLVRGLGYIKSVADIENAVVTSKDFTSIKIKDIGKVSLGPAARRGLLDKEGAEVVGGVVVARYGANPMEVITNVKEKIAELKGGLPTKVLADGRTSQLTVVPFYDRSELIVETLDTLTEALTLEILITILVIIIMVFNLRASILISGLLPVAILMVFVAMKLFNVDANIVALSGIAIAIGTMVDVGVILAENMIRHLDEEKVKSENVLPTAQGTSDEESHQNNKLSINEIIYNATAEVSGAILTAVLTTIISFVPVFTMVGAEGKLFRPLAFTKTMALSASLVIALFIIPPLAAFLFRKTTLKKSFKYIVSGVLILAGLVIVISGFWLGFIVVAFGISGVLGILGKLDSKKVNLVNIIISSAAIVFLLAEYWRPLGFNRSIFINLIFVAIICFGILGLFSVFRKYYGQILQWALANKMLFLMVPITVLVSGFWIMNNTGKEFMPSLNEGSFLLMPTSLPHSGVEENKRVLQQLDMAVATIPEIETVVGKAGRTESALDPAPLSMYENMIQYKSEYMRNSEGKRQRYKVNADGLFELKTNVIPTERVTSDEESHIDHNNNAKRFVTSGTSIKANQLIEDNDGEFYRNWRPEIKSPDDIWKEIIKVTKLPGVTSAPKLQPIETRLVMLQTGMRAPMGIKVKGQDLKQIEAFGLELETLLKQAEGVKVEAVFADRIVGKPYLLIDIDREKIARYGISIEDVQSVLKVAVGGMELTQTVEGRERYGVRVRYPRELRGNPEDIKDIYIPVEKGSPVPLSELATIRYEQGPQVIKSEDTFLVGYVLFDKIDGFAEVAVVENAQALFQQKIDSGELIVPKGISYKFTGTYENQLRAEETLAVVVPLALAIIFLILYFQFKSITTSLMVFTGIAVAFAGGFIMIWLYGQDWFFNFSFFGENMRDLFNMKTINLSVAVWVGFIALFGIATDDGVVMATYLTQTFDREKPANKMSIRASALEAAKKRIRPCLMTTVTTILALLPVLTSTGKGSDIMIPMAIPIFGGMVIDITSYFIVPVLYSWREEIKLKRIERKELRK</sequence>
<dbReference type="RefSeq" id="WP_261973788.1">
    <property type="nucleotide sequence ID" value="NZ_CP103460.1"/>
</dbReference>
<dbReference type="Gene3D" id="3.30.2090.10">
    <property type="entry name" value="Multidrug efflux transporter AcrB TolC docking domain, DN and DC subdomains"/>
    <property type="match status" value="2"/>
</dbReference>
<keyword evidence="1" id="KW-1133">Transmembrane helix</keyword>
<dbReference type="Gene3D" id="3.30.70.1440">
    <property type="entry name" value="Multidrug efflux transporter AcrB pore domain"/>
    <property type="match status" value="1"/>
</dbReference>
<feature type="transmembrane region" description="Helical" evidence="1">
    <location>
        <begin position="598"/>
        <end position="615"/>
    </location>
</feature>
<keyword evidence="1" id="KW-0812">Transmembrane</keyword>
<dbReference type="InterPro" id="IPR001036">
    <property type="entry name" value="Acrflvin-R"/>
</dbReference>
<feature type="transmembrane region" description="Helical" evidence="1">
    <location>
        <begin position="627"/>
        <end position="648"/>
    </location>
</feature>
<organism evidence="2 3">
    <name type="scientific">Polaribacter sejongensis</name>
    <dbReference type="NCBI Taxonomy" id="985043"/>
    <lineage>
        <taxon>Bacteria</taxon>
        <taxon>Pseudomonadati</taxon>
        <taxon>Bacteroidota</taxon>
        <taxon>Flavobacteriia</taxon>
        <taxon>Flavobacteriales</taxon>
        <taxon>Flavobacteriaceae</taxon>
    </lineage>
</organism>
<dbReference type="Pfam" id="PF00873">
    <property type="entry name" value="ACR_tran"/>
    <property type="match status" value="4"/>
</dbReference>
<keyword evidence="1" id="KW-0472">Membrane</keyword>
<dbReference type="Gene3D" id="3.30.70.1320">
    <property type="entry name" value="Multidrug efflux transporter AcrB pore domain like"/>
    <property type="match status" value="1"/>
</dbReference>
<feature type="transmembrane region" description="Helical" evidence="1">
    <location>
        <begin position="415"/>
        <end position="436"/>
    </location>
</feature>
<dbReference type="SUPFAM" id="SSF82866">
    <property type="entry name" value="Multidrug efflux transporter AcrB transmembrane domain"/>
    <property type="match status" value="2"/>
</dbReference>
<dbReference type="Gene3D" id="3.30.70.1430">
    <property type="entry name" value="Multidrug efflux transporter AcrB pore domain"/>
    <property type="match status" value="3"/>
</dbReference>
<feature type="transmembrane region" description="Helical" evidence="1">
    <location>
        <begin position="575"/>
        <end position="591"/>
    </location>
</feature>
<feature type="transmembrane region" description="Helical" evidence="1">
    <location>
        <begin position="476"/>
        <end position="503"/>
    </location>
</feature>
<feature type="transmembrane region" description="Helical" evidence="1">
    <location>
        <begin position="1231"/>
        <end position="1257"/>
    </location>
</feature>
<dbReference type="Proteomes" id="UP001228636">
    <property type="component" value="Unassembled WGS sequence"/>
</dbReference>
<name>A0AAJ1VHI3_9FLAO</name>
<feature type="transmembrane region" description="Helical" evidence="1">
    <location>
        <begin position="523"/>
        <end position="543"/>
    </location>
</feature>
<dbReference type="PANTHER" id="PTHR32063:SF19">
    <property type="entry name" value="CATION EFFLUX SYSTEM PROTEIN CUSA"/>
    <property type="match status" value="1"/>
</dbReference>
<dbReference type="SUPFAM" id="SSF82693">
    <property type="entry name" value="Multidrug efflux transporter AcrB pore domain, PN1, PN2, PC1 and PC2 subdomains"/>
    <property type="match status" value="2"/>
</dbReference>
<dbReference type="InterPro" id="IPR027463">
    <property type="entry name" value="AcrB_DN_DC_subdom"/>
</dbReference>
<feature type="transmembrane region" description="Helical" evidence="1">
    <location>
        <begin position="1146"/>
        <end position="1166"/>
    </location>
</feature>
<evidence type="ECO:0000256" key="1">
    <source>
        <dbReference type="SAM" id="Phobius"/>
    </source>
</evidence>
<feature type="transmembrane region" description="Helical" evidence="1">
    <location>
        <begin position="1207"/>
        <end position="1225"/>
    </location>
</feature>
<feature type="transmembrane region" description="Helical" evidence="1">
    <location>
        <begin position="660"/>
        <end position="681"/>
    </location>
</feature>
<reference evidence="2 3" key="1">
    <citation type="journal article" date="2014" name="Int. J. Syst. Evol. Microbiol.">
        <title>Complete genome sequence of Corynebacterium casei LMG S-19264T (=DSM 44701T), isolated from a smear-ripened cheese.</title>
        <authorList>
            <consortium name="US DOE Joint Genome Institute (JGI-PGF)"/>
            <person name="Walter F."/>
            <person name="Albersmeier A."/>
            <person name="Kalinowski J."/>
            <person name="Ruckert C."/>
        </authorList>
    </citation>
    <scope>NUCLEOTIDE SEQUENCE [LARGE SCALE GENOMIC DNA]</scope>
    <source>
        <strain evidence="2 3">CECT 8670</strain>
    </source>
</reference>
<feature type="transmembrane region" description="Helical" evidence="1">
    <location>
        <begin position="1105"/>
        <end position="1126"/>
    </location>
</feature>
<dbReference type="Gene3D" id="1.20.1640.10">
    <property type="entry name" value="Multidrug efflux transporter AcrB transmembrane domain"/>
    <property type="match status" value="4"/>
</dbReference>
<feature type="transmembrane region" description="Helical" evidence="1">
    <location>
        <begin position="366"/>
        <end position="383"/>
    </location>
</feature>
<protein>
    <submittedName>
        <fullName evidence="2">Efflux RND transporter permease subunit</fullName>
    </submittedName>
</protein>
<feature type="transmembrane region" description="Helical" evidence="1">
    <location>
        <begin position="552"/>
        <end position="569"/>
    </location>
</feature>